<dbReference type="AlphaFoldDB" id="A0AAD7EEM7"/>
<evidence type="ECO:0000313" key="1">
    <source>
        <dbReference type="EMBL" id="KAJ7315605.1"/>
    </source>
</evidence>
<protein>
    <submittedName>
        <fullName evidence="1">Uncharacterized protein</fullName>
    </submittedName>
</protein>
<comment type="caution">
    <text evidence="1">The sequence shown here is derived from an EMBL/GenBank/DDBJ whole genome shotgun (WGS) entry which is preliminary data.</text>
</comment>
<accession>A0AAD7EEM7</accession>
<sequence>MQQETRDLHERQGGSELKLEMVLKGKVEGSAIPDGSVPRVWQRLLLLASISAGDFLWTHSVPAALRTAPSEATYSHSSQSRRHIVRRAGSANGAAVVFSIAMKSEVQDTVCDASPTTTRSVLSNVLLHRSISCSVLGAFRTLKNQHAAPPTCPSFVRVWRSAQCPNARLLTTFIQHGARLRCAVSPLPAALLDPAAPALTVTWSVNPWMQQKTAHTAFPRLQDRERWLLSVPNLPSPLLVSSAFWRVIPVPRHLLVIVPPRARIAVPVRTRAQGTCVSMLTITTPYLLCRASVGAASGTGNKKAIAPPVNHSQPRKIYRTKPVDESQRQELGARFLPSHAFLIRCISSPRYNYTASRRRSAYAISPLQPSSNNQ</sequence>
<name>A0AAD7EEM7_9AGAR</name>
<dbReference type="Proteomes" id="UP001218218">
    <property type="component" value="Unassembled WGS sequence"/>
</dbReference>
<reference evidence="1" key="1">
    <citation type="submission" date="2023-03" db="EMBL/GenBank/DDBJ databases">
        <title>Massive genome expansion in bonnet fungi (Mycena s.s.) driven by repeated elements and novel gene families across ecological guilds.</title>
        <authorList>
            <consortium name="Lawrence Berkeley National Laboratory"/>
            <person name="Harder C.B."/>
            <person name="Miyauchi S."/>
            <person name="Viragh M."/>
            <person name="Kuo A."/>
            <person name="Thoen E."/>
            <person name="Andreopoulos B."/>
            <person name="Lu D."/>
            <person name="Skrede I."/>
            <person name="Drula E."/>
            <person name="Henrissat B."/>
            <person name="Morin E."/>
            <person name="Kohler A."/>
            <person name="Barry K."/>
            <person name="LaButti K."/>
            <person name="Morin E."/>
            <person name="Salamov A."/>
            <person name="Lipzen A."/>
            <person name="Mereny Z."/>
            <person name="Hegedus B."/>
            <person name="Baldrian P."/>
            <person name="Stursova M."/>
            <person name="Weitz H."/>
            <person name="Taylor A."/>
            <person name="Grigoriev I.V."/>
            <person name="Nagy L.G."/>
            <person name="Martin F."/>
            <person name="Kauserud H."/>
        </authorList>
    </citation>
    <scope>NUCLEOTIDE SEQUENCE</scope>
    <source>
        <strain evidence="1">CBHHK002</strain>
    </source>
</reference>
<keyword evidence="2" id="KW-1185">Reference proteome</keyword>
<evidence type="ECO:0000313" key="2">
    <source>
        <dbReference type="Proteomes" id="UP001218218"/>
    </source>
</evidence>
<organism evidence="1 2">
    <name type="scientific">Mycena albidolilacea</name>
    <dbReference type="NCBI Taxonomy" id="1033008"/>
    <lineage>
        <taxon>Eukaryota</taxon>
        <taxon>Fungi</taxon>
        <taxon>Dikarya</taxon>
        <taxon>Basidiomycota</taxon>
        <taxon>Agaricomycotina</taxon>
        <taxon>Agaricomycetes</taxon>
        <taxon>Agaricomycetidae</taxon>
        <taxon>Agaricales</taxon>
        <taxon>Marasmiineae</taxon>
        <taxon>Mycenaceae</taxon>
        <taxon>Mycena</taxon>
    </lineage>
</organism>
<proteinExistence type="predicted"/>
<gene>
    <name evidence="1" type="ORF">DFH08DRAFT_1039811</name>
</gene>
<dbReference type="EMBL" id="JARIHO010000061">
    <property type="protein sequence ID" value="KAJ7315605.1"/>
    <property type="molecule type" value="Genomic_DNA"/>
</dbReference>